<comment type="caution">
    <text evidence="2">The sequence shown here is derived from an EMBL/GenBank/DDBJ whole genome shotgun (WGS) entry which is preliminary data.</text>
</comment>
<proteinExistence type="predicted"/>
<dbReference type="AlphaFoldDB" id="A0A5B7EF96"/>
<accession>A0A5B7EF96</accession>
<protein>
    <submittedName>
        <fullName evidence="2">Uncharacterized protein</fullName>
    </submittedName>
</protein>
<reference evidence="2 3" key="1">
    <citation type="submission" date="2019-05" db="EMBL/GenBank/DDBJ databases">
        <title>Another draft genome of Portunus trituberculatus and its Hox gene families provides insights of decapod evolution.</title>
        <authorList>
            <person name="Jeong J.-H."/>
            <person name="Song I."/>
            <person name="Kim S."/>
            <person name="Choi T."/>
            <person name="Kim D."/>
            <person name="Ryu S."/>
            <person name="Kim W."/>
        </authorList>
    </citation>
    <scope>NUCLEOTIDE SEQUENCE [LARGE SCALE GENOMIC DNA]</scope>
    <source>
        <tissue evidence="2">Muscle</tissue>
    </source>
</reference>
<dbReference type="Proteomes" id="UP000324222">
    <property type="component" value="Unassembled WGS sequence"/>
</dbReference>
<organism evidence="2 3">
    <name type="scientific">Portunus trituberculatus</name>
    <name type="common">Swimming crab</name>
    <name type="synonym">Neptunus trituberculatus</name>
    <dbReference type="NCBI Taxonomy" id="210409"/>
    <lineage>
        <taxon>Eukaryota</taxon>
        <taxon>Metazoa</taxon>
        <taxon>Ecdysozoa</taxon>
        <taxon>Arthropoda</taxon>
        <taxon>Crustacea</taxon>
        <taxon>Multicrustacea</taxon>
        <taxon>Malacostraca</taxon>
        <taxon>Eumalacostraca</taxon>
        <taxon>Eucarida</taxon>
        <taxon>Decapoda</taxon>
        <taxon>Pleocyemata</taxon>
        <taxon>Brachyura</taxon>
        <taxon>Eubrachyura</taxon>
        <taxon>Portunoidea</taxon>
        <taxon>Portunidae</taxon>
        <taxon>Portuninae</taxon>
        <taxon>Portunus</taxon>
    </lineage>
</organism>
<name>A0A5B7EF96_PORTR</name>
<sequence>MGLKASRSASVAVVRMTRCNLRSADTTNHTSPGSKCNGCFAEFTECEVPEGRRVDEGGLGCQEEAEEVNEKEDGRRKRP</sequence>
<gene>
    <name evidence="2" type="ORF">E2C01_024610</name>
</gene>
<evidence type="ECO:0000313" key="2">
    <source>
        <dbReference type="EMBL" id="MPC31324.1"/>
    </source>
</evidence>
<keyword evidence="3" id="KW-1185">Reference proteome</keyword>
<evidence type="ECO:0000313" key="3">
    <source>
        <dbReference type="Proteomes" id="UP000324222"/>
    </source>
</evidence>
<evidence type="ECO:0000256" key="1">
    <source>
        <dbReference type="SAM" id="MobiDB-lite"/>
    </source>
</evidence>
<dbReference type="EMBL" id="VSRR010002412">
    <property type="protein sequence ID" value="MPC31324.1"/>
    <property type="molecule type" value="Genomic_DNA"/>
</dbReference>
<feature type="region of interest" description="Disordered" evidence="1">
    <location>
        <begin position="53"/>
        <end position="79"/>
    </location>
</feature>